<feature type="compositionally biased region" description="Polar residues" evidence="1">
    <location>
        <begin position="119"/>
        <end position="128"/>
    </location>
</feature>
<keyword evidence="3" id="KW-1185">Reference proteome</keyword>
<dbReference type="Proteomes" id="UP000278807">
    <property type="component" value="Unassembled WGS sequence"/>
</dbReference>
<reference evidence="2 3" key="2">
    <citation type="submission" date="2018-11" db="EMBL/GenBank/DDBJ databases">
        <authorList>
            <consortium name="Pathogen Informatics"/>
        </authorList>
    </citation>
    <scope>NUCLEOTIDE SEQUENCE [LARGE SCALE GENOMIC DNA]</scope>
</reference>
<organism evidence="4">
    <name type="scientific">Rodentolepis nana</name>
    <name type="common">Dwarf tapeworm</name>
    <name type="synonym">Hymenolepis nana</name>
    <dbReference type="NCBI Taxonomy" id="102285"/>
    <lineage>
        <taxon>Eukaryota</taxon>
        <taxon>Metazoa</taxon>
        <taxon>Spiralia</taxon>
        <taxon>Lophotrochozoa</taxon>
        <taxon>Platyhelminthes</taxon>
        <taxon>Cestoda</taxon>
        <taxon>Eucestoda</taxon>
        <taxon>Cyclophyllidea</taxon>
        <taxon>Hymenolepididae</taxon>
        <taxon>Rodentolepis</taxon>
    </lineage>
</organism>
<dbReference type="EMBL" id="UZAE01002597">
    <property type="protein sequence ID" value="VDN99882.1"/>
    <property type="molecule type" value="Genomic_DNA"/>
</dbReference>
<feature type="region of interest" description="Disordered" evidence="1">
    <location>
        <begin position="83"/>
        <end position="160"/>
    </location>
</feature>
<name>A0A0R3TAD6_RODNA</name>
<dbReference type="AlphaFoldDB" id="A0A0R3TAD6"/>
<gene>
    <name evidence="2" type="ORF">HNAJ_LOCUS4023</name>
</gene>
<proteinExistence type="predicted"/>
<feature type="region of interest" description="Disordered" evidence="1">
    <location>
        <begin position="1"/>
        <end position="25"/>
    </location>
</feature>
<accession>A0A0R3TAD6</accession>
<feature type="compositionally biased region" description="Acidic residues" evidence="1">
    <location>
        <begin position="133"/>
        <end position="142"/>
    </location>
</feature>
<evidence type="ECO:0000313" key="3">
    <source>
        <dbReference type="Proteomes" id="UP000278807"/>
    </source>
</evidence>
<feature type="compositionally biased region" description="Basic and acidic residues" evidence="1">
    <location>
        <begin position="9"/>
        <end position="23"/>
    </location>
</feature>
<dbReference type="WBParaSite" id="HNAJ_0000402501-mRNA-1">
    <property type="protein sequence ID" value="HNAJ_0000402501-mRNA-1"/>
    <property type="gene ID" value="HNAJ_0000402501"/>
</dbReference>
<sequence>MGNFVSPSNERKFTAPSLEKDGPKLTSQIHYGRKSTGVCMRNSHSIIPLRPPNYQTCTLPLTLVKNSESPLAQLIFARLSSSSSNKRASVEVPRHRQSIGSWHRPHSDVLSQPFLANITPPQERNQSINSNDNDNDEGEDVEVERSETESSGSAEDACFA</sequence>
<protein>
    <submittedName>
        <fullName evidence="2 4">Uncharacterized protein</fullName>
    </submittedName>
</protein>
<reference evidence="4" key="1">
    <citation type="submission" date="2017-02" db="UniProtKB">
        <authorList>
            <consortium name="WormBaseParasite"/>
        </authorList>
    </citation>
    <scope>IDENTIFICATION</scope>
</reference>
<evidence type="ECO:0000313" key="2">
    <source>
        <dbReference type="EMBL" id="VDN99882.1"/>
    </source>
</evidence>
<evidence type="ECO:0000313" key="4">
    <source>
        <dbReference type="WBParaSite" id="HNAJ_0000402501-mRNA-1"/>
    </source>
</evidence>
<evidence type="ECO:0000256" key="1">
    <source>
        <dbReference type="SAM" id="MobiDB-lite"/>
    </source>
</evidence>